<accession>A0AAE0EJL7</accession>
<gene>
    <name evidence="2" type="ORF">Dsin_002647</name>
</gene>
<dbReference type="InterPro" id="IPR052343">
    <property type="entry name" value="Retrotransposon-Effector_Assoc"/>
</dbReference>
<dbReference type="AlphaFoldDB" id="A0AAE0EJL7"/>
<dbReference type="PANTHER" id="PTHR46890:SF48">
    <property type="entry name" value="RNA-DIRECTED DNA POLYMERASE"/>
    <property type="match status" value="1"/>
</dbReference>
<dbReference type="EMBL" id="JANJYJ010000001">
    <property type="protein sequence ID" value="KAK3230766.1"/>
    <property type="molecule type" value="Genomic_DNA"/>
</dbReference>
<feature type="domain" description="Reverse transcriptase" evidence="1">
    <location>
        <begin position="91"/>
        <end position="175"/>
    </location>
</feature>
<reference evidence="2" key="1">
    <citation type="journal article" date="2023" name="Plant J.">
        <title>Genome sequences and population genomics provide insights into the demographic history, inbreeding, and mutation load of two 'living fossil' tree species of Dipteronia.</title>
        <authorList>
            <person name="Feng Y."/>
            <person name="Comes H.P."/>
            <person name="Chen J."/>
            <person name="Zhu S."/>
            <person name="Lu R."/>
            <person name="Zhang X."/>
            <person name="Li P."/>
            <person name="Qiu J."/>
            <person name="Olsen K.M."/>
            <person name="Qiu Y."/>
        </authorList>
    </citation>
    <scope>NUCLEOTIDE SEQUENCE</scope>
    <source>
        <tissue evidence="2">Leaf</tissue>
    </source>
</reference>
<evidence type="ECO:0000313" key="3">
    <source>
        <dbReference type="Proteomes" id="UP001281410"/>
    </source>
</evidence>
<protein>
    <recommendedName>
        <fullName evidence="1">Reverse transcriptase domain-containing protein</fullName>
    </recommendedName>
</protein>
<dbReference type="PANTHER" id="PTHR46890">
    <property type="entry name" value="NON-LTR RETROLELEMENT REVERSE TRANSCRIPTASE-LIKE PROTEIN-RELATED"/>
    <property type="match status" value="1"/>
</dbReference>
<proteinExistence type="predicted"/>
<name>A0AAE0EJL7_9ROSI</name>
<keyword evidence="3" id="KW-1185">Reference proteome</keyword>
<dbReference type="Pfam" id="PF00078">
    <property type="entry name" value="RVT_1"/>
    <property type="match status" value="1"/>
</dbReference>
<evidence type="ECO:0000313" key="2">
    <source>
        <dbReference type="EMBL" id="KAK3230766.1"/>
    </source>
</evidence>
<comment type="caution">
    <text evidence="2">The sequence shown here is derived from an EMBL/GenBank/DDBJ whole genome shotgun (WGS) entry which is preliminary data.</text>
</comment>
<dbReference type="InterPro" id="IPR000477">
    <property type="entry name" value="RT_dom"/>
</dbReference>
<organism evidence="2 3">
    <name type="scientific">Dipteronia sinensis</name>
    <dbReference type="NCBI Taxonomy" id="43782"/>
    <lineage>
        <taxon>Eukaryota</taxon>
        <taxon>Viridiplantae</taxon>
        <taxon>Streptophyta</taxon>
        <taxon>Embryophyta</taxon>
        <taxon>Tracheophyta</taxon>
        <taxon>Spermatophyta</taxon>
        <taxon>Magnoliopsida</taxon>
        <taxon>eudicotyledons</taxon>
        <taxon>Gunneridae</taxon>
        <taxon>Pentapetalae</taxon>
        <taxon>rosids</taxon>
        <taxon>malvids</taxon>
        <taxon>Sapindales</taxon>
        <taxon>Sapindaceae</taxon>
        <taxon>Hippocastanoideae</taxon>
        <taxon>Acereae</taxon>
        <taxon>Dipteronia</taxon>
    </lineage>
</organism>
<dbReference type="Proteomes" id="UP001281410">
    <property type="component" value="Unassembled WGS sequence"/>
</dbReference>
<evidence type="ECO:0000259" key="1">
    <source>
        <dbReference type="Pfam" id="PF00078"/>
    </source>
</evidence>
<sequence length="181" mass="20222">MGDIGKIVNGVTSRLNNHISRFLDAKFTGEEVRTVVFDMNPITAPDSDGLPAIFYQHYWQLVGSNIVKACLNILNKGATVEGMNNTVICLIPKNQKLEKMADFRPISLCNVINKIIAKVITSRFRHALGDVISENQCAFVPGRLISDNTIVGFECLHRLKRRRRKKGSIAIKLDMLRSLIG</sequence>